<evidence type="ECO:0000313" key="3">
    <source>
        <dbReference type="Proteomes" id="UP000782610"/>
    </source>
</evidence>
<dbReference type="SUPFAM" id="SSF54593">
    <property type="entry name" value="Glyoxalase/Bleomycin resistance protein/Dihydroxybiphenyl dioxygenase"/>
    <property type="match status" value="1"/>
</dbReference>
<dbReference type="EMBL" id="JACRAF010000023">
    <property type="protein sequence ID" value="MBI4921672.1"/>
    <property type="molecule type" value="Genomic_DNA"/>
</dbReference>
<dbReference type="InterPro" id="IPR037523">
    <property type="entry name" value="VOC_core"/>
</dbReference>
<accession>A0A933L222</accession>
<sequence length="126" mass="13502">MLAERTVTAMIPAKDFARAKAWYADKLGLTPAEEYPDNQGATYRLGGTPAFLYPTPLAGTAQHTLLSFSSPDLAADMKALRAKGVVFLDYDMPGLKTEDGIASFGPVKNAWAKDSEGNILGFVEGM</sequence>
<gene>
    <name evidence="2" type="ORF">HY834_07970</name>
</gene>
<proteinExistence type="predicted"/>
<dbReference type="Pfam" id="PF00903">
    <property type="entry name" value="Glyoxalase"/>
    <property type="match status" value="1"/>
</dbReference>
<dbReference type="Gene3D" id="3.10.180.10">
    <property type="entry name" value="2,3-Dihydroxybiphenyl 1,2-Dioxygenase, domain 1"/>
    <property type="match status" value="1"/>
</dbReference>
<dbReference type="PROSITE" id="PS51819">
    <property type="entry name" value="VOC"/>
    <property type="match status" value="1"/>
</dbReference>
<organism evidence="2 3">
    <name type="scientific">Devosia nanyangense</name>
    <dbReference type="NCBI Taxonomy" id="1228055"/>
    <lineage>
        <taxon>Bacteria</taxon>
        <taxon>Pseudomonadati</taxon>
        <taxon>Pseudomonadota</taxon>
        <taxon>Alphaproteobacteria</taxon>
        <taxon>Hyphomicrobiales</taxon>
        <taxon>Devosiaceae</taxon>
        <taxon>Devosia</taxon>
    </lineage>
</organism>
<name>A0A933L222_9HYPH</name>
<dbReference type="Proteomes" id="UP000782610">
    <property type="component" value="Unassembled WGS sequence"/>
</dbReference>
<evidence type="ECO:0000259" key="1">
    <source>
        <dbReference type="PROSITE" id="PS51819"/>
    </source>
</evidence>
<feature type="domain" description="VOC" evidence="1">
    <location>
        <begin position="5"/>
        <end position="125"/>
    </location>
</feature>
<protein>
    <submittedName>
        <fullName evidence="2">VOC family protein</fullName>
    </submittedName>
</protein>
<evidence type="ECO:0000313" key="2">
    <source>
        <dbReference type="EMBL" id="MBI4921672.1"/>
    </source>
</evidence>
<dbReference type="InterPro" id="IPR029068">
    <property type="entry name" value="Glyas_Bleomycin-R_OHBP_Dase"/>
</dbReference>
<comment type="caution">
    <text evidence="2">The sequence shown here is derived from an EMBL/GenBank/DDBJ whole genome shotgun (WGS) entry which is preliminary data.</text>
</comment>
<dbReference type="AlphaFoldDB" id="A0A933L222"/>
<dbReference type="InterPro" id="IPR004360">
    <property type="entry name" value="Glyas_Fos-R_dOase_dom"/>
</dbReference>
<reference evidence="2" key="1">
    <citation type="submission" date="2020-07" db="EMBL/GenBank/DDBJ databases">
        <title>Huge and variable diversity of episymbiotic CPR bacteria and DPANN archaea in groundwater ecosystems.</title>
        <authorList>
            <person name="He C.Y."/>
            <person name="Keren R."/>
            <person name="Whittaker M."/>
            <person name="Farag I.F."/>
            <person name="Doudna J."/>
            <person name="Cate J.H.D."/>
            <person name="Banfield J.F."/>
        </authorList>
    </citation>
    <scope>NUCLEOTIDE SEQUENCE</scope>
    <source>
        <strain evidence="2">NC_groundwater_1586_Pr3_B-0.1um_66_15</strain>
    </source>
</reference>